<proteinExistence type="predicted"/>
<comment type="caution">
    <text evidence="2">The sequence shown here is derived from an EMBL/GenBank/DDBJ whole genome shotgun (WGS) entry which is preliminary data.</text>
</comment>
<sequence length="134" mass="15478">MKRLIYKLFFLSVLFIGLTACDDQDETEYWLPGTWAGTVGNRDASFLFNENRTGSFRIEGGDSGTFDWYFEDERYWTASSGTIILDFGRGDKACITGSYADRKSISGWYYSFYEDYLDGYDDEARALVLRRVGY</sequence>
<feature type="signal peptide" evidence="1">
    <location>
        <begin position="1"/>
        <end position="22"/>
    </location>
</feature>
<evidence type="ECO:0008006" key="4">
    <source>
        <dbReference type="Google" id="ProtNLM"/>
    </source>
</evidence>
<feature type="chain" id="PRO_5043532212" description="Lipoprotein" evidence="1">
    <location>
        <begin position="23"/>
        <end position="134"/>
    </location>
</feature>
<evidence type="ECO:0000256" key="1">
    <source>
        <dbReference type="SAM" id="SignalP"/>
    </source>
</evidence>
<dbReference type="Proteomes" id="UP001221924">
    <property type="component" value="Unassembled WGS sequence"/>
</dbReference>
<evidence type="ECO:0000313" key="3">
    <source>
        <dbReference type="Proteomes" id="UP001221924"/>
    </source>
</evidence>
<gene>
    <name evidence="2" type="ORF">PZH42_20015</name>
</gene>
<dbReference type="PROSITE" id="PS51257">
    <property type="entry name" value="PROKAR_LIPOPROTEIN"/>
    <property type="match status" value="1"/>
</dbReference>
<dbReference type="EMBL" id="JARFID010000025">
    <property type="protein sequence ID" value="MDE8696397.1"/>
    <property type="molecule type" value="Genomic_DNA"/>
</dbReference>
<protein>
    <recommendedName>
        <fullName evidence="4">Lipoprotein</fullName>
    </recommendedName>
</protein>
<evidence type="ECO:0000313" key="2">
    <source>
        <dbReference type="EMBL" id="MDE8696397.1"/>
    </source>
</evidence>
<keyword evidence="1" id="KW-0732">Signal</keyword>
<dbReference type="RefSeq" id="WP_149926059.1">
    <property type="nucleotide sequence ID" value="NZ_CAXKYC010000035.1"/>
</dbReference>
<reference evidence="2" key="1">
    <citation type="submission" date="2023-03" db="EMBL/GenBank/DDBJ databases">
        <title>DFI Biobank Strains.</title>
        <authorList>
            <person name="Mostad J."/>
            <person name="Paddock L."/>
            <person name="Medina S."/>
            <person name="Waligurski E."/>
            <person name="Barat B."/>
            <person name="Smith R."/>
            <person name="Burgo V."/>
            <person name="Metcalfe C."/>
            <person name="Woodson C."/>
            <person name="Sundararajan A."/>
            <person name="Ramaswamy R."/>
            <person name="Lin H."/>
            <person name="Pamer E.G."/>
        </authorList>
    </citation>
    <scope>NUCLEOTIDE SEQUENCE</scope>
    <source>
        <strain evidence="2">DFI.9.5</strain>
    </source>
</reference>
<dbReference type="AlphaFoldDB" id="A0AAW6M8R0"/>
<name>A0AAW6M8R0_9BACE</name>
<accession>A0AAW6M8R0</accession>
<organism evidence="2 3">
    <name type="scientific">Bacteroides cellulosilyticus</name>
    <dbReference type="NCBI Taxonomy" id="246787"/>
    <lineage>
        <taxon>Bacteria</taxon>
        <taxon>Pseudomonadati</taxon>
        <taxon>Bacteroidota</taxon>
        <taxon>Bacteroidia</taxon>
        <taxon>Bacteroidales</taxon>
        <taxon>Bacteroidaceae</taxon>
        <taxon>Bacteroides</taxon>
    </lineage>
</organism>